<reference evidence="2 3" key="1">
    <citation type="journal article" date="2019" name="Environ. Microbiol.">
        <title>At the nexus of three kingdoms: the genome of the mycorrhizal fungus Gigaspora margarita provides insights into plant, endobacterial and fungal interactions.</title>
        <authorList>
            <person name="Venice F."/>
            <person name="Ghignone S."/>
            <person name="Salvioli di Fossalunga A."/>
            <person name="Amselem J."/>
            <person name="Novero M."/>
            <person name="Xianan X."/>
            <person name="Sedzielewska Toro K."/>
            <person name="Morin E."/>
            <person name="Lipzen A."/>
            <person name="Grigoriev I.V."/>
            <person name="Henrissat B."/>
            <person name="Martin F.M."/>
            <person name="Bonfante P."/>
        </authorList>
    </citation>
    <scope>NUCLEOTIDE SEQUENCE [LARGE SCALE GENOMIC DNA]</scope>
    <source>
        <strain evidence="2 3">BEG34</strain>
    </source>
</reference>
<accession>A0A8H3X5L6</accession>
<dbReference type="EMBL" id="WTPW01001689">
    <property type="protein sequence ID" value="KAF0420749.1"/>
    <property type="molecule type" value="Genomic_DNA"/>
</dbReference>
<evidence type="ECO:0000313" key="2">
    <source>
        <dbReference type="EMBL" id="KAF0420749.1"/>
    </source>
</evidence>
<dbReference type="AlphaFoldDB" id="A0A8H3X5L6"/>
<proteinExistence type="predicted"/>
<dbReference type="OrthoDB" id="2455610at2759"/>
<evidence type="ECO:0000313" key="3">
    <source>
        <dbReference type="Proteomes" id="UP000439903"/>
    </source>
</evidence>
<keyword evidence="3" id="KW-1185">Reference proteome</keyword>
<sequence length="149" mass="17777">MLRNQKKHGKKYKTIKKIEKSLAKTNNKTFDSHSQKDLNDEKLQSYKIRNRTNIRIISFNQSFNIFAESNKTRKFQSTTKTNDLSNCITFRMNEINNLYDTIENIELQLKELRVLVKDIIKESEDLIKEFCYSEKDLEKDLKSLHINHC</sequence>
<keyword evidence="1" id="KW-0175">Coiled coil</keyword>
<name>A0A8H3X5L6_GIGMA</name>
<dbReference type="Proteomes" id="UP000439903">
    <property type="component" value="Unassembled WGS sequence"/>
</dbReference>
<comment type="caution">
    <text evidence="2">The sequence shown here is derived from an EMBL/GenBank/DDBJ whole genome shotgun (WGS) entry which is preliminary data.</text>
</comment>
<protein>
    <submittedName>
        <fullName evidence="2">Uncharacterized protein</fullName>
    </submittedName>
</protein>
<organism evidence="2 3">
    <name type="scientific">Gigaspora margarita</name>
    <dbReference type="NCBI Taxonomy" id="4874"/>
    <lineage>
        <taxon>Eukaryota</taxon>
        <taxon>Fungi</taxon>
        <taxon>Fungi incertae sedis</taxon>
        <taxon>Mucoromycota</taxon>
        <taxon>Glomeromycotina</taxon>
        <taxon>Glomeromycetes</taxon>
        <taxon>Diversisporales</taxon>
        <taxon>Gigasporaceae</taxon>
        <taxon>Gigaspora</taxon>
    </lineage>
</organism>
<feature type="coiled-coil region" evidence="1">
    <location>
        <begin position="95"/>
        <end position="129"/>
    </location>
</feature>
<gene>
    <name evidence="2" type="ORF">F8M41_006903</name>
</gene>
<evidence type="ECO:0000256" key="1">
    <source>
        <dbReference type="SAM" id="Coils"/>
    </source>
</evidence>